<name>A0A2T7NG34_POMCA</name>
<dbReference type="AlphaFoldDB" id="A0A2T7NG34"/>
<keyword evidence="2" id="KW-1133">Transmembrane helix</keyword>
<dbReference type="GO" id="GO:0005576">
    <property type="term" value="C:extracellular region"/>
    <property type="evidence" value="ECO:0007669"/>
    <property type="project" value="InterPro"/>
</dbReference>
<feature type="transmembrane region" description="Helical" evidence="2">
    <location>
        <begin position="67"/>
        <end position="94"/>
    </location>
</feature>
<dbReference type="OrthoDB" id="5976428at2759"/>
<proteinExistence type="inferred from homology"/>
<evidence type="ECO:0000313" key="3">
    <source>
        <dbReference type="EMBL" id="PVD20133.1"/>
    </source>
</evidence>
<keyword evidence="4" id="KW-1185">Reference proteome</keyword>
<evidence type="ECO:0000256" key="1">
    <source>
        <dbReference type="ARBA" id="ARBA00010090"/>
    </source>
</evidence>
<dbReference type="GO" id="GO:0006869">
    <property type="term" value="P:lipid transport"/>
    <property type="evidence" value="ECO:0007669"/>
    <property type="project" value="InterPro"/>
</dbReference>
<dbReference type="GO" id="GO:0008289">
    <property type="term" value="F:lipid binding"/>
    <property type="evidence" value="ECO:0007669"/>
    <property type="project" value="InterPro"/>
</dbReference>
<dbReference type="GO" id="GO:0042157">
    <property type="term" value="P:lipoprotein metabolic process"/>
    <property type="evidence" value="ECO:0007669"/>
    <property type="project" value="InterPro"/>
</dbReference>
<gene>
    <name evidence="3" type="ORF">C0Q70_20627</name>
</gene>
<comment type="similarity">
    <text evidence="1">Belongs to the apolipoprotein L family.</text>
</comment>
<dbReference type="PANTHER" id="PTHR14096:SF28">
    <property type="entry name" value="APOLIPOPROTEIN L, 1-RELATED"/>
    <property type="match status" value="1"/>
</dbReference>
<evidence type="ECO:0000256" key="2">
    <source>
        <dbReference type="SAM" id="Phobius"/>
    </source>
</evidence>
<dbReference type="GO" id="GO:0016020">
    <property type="term" value="C:membrane"/>
    <property type="evidence" value="ECO:0007669"/>
    <property type="project" value="TreeGrafter"/>
</dbReference>
<protein>
    <submittedName>
        <fullName evidence="3">Uncharacterized protein</fullName>
    </submittedName>
</protein>
<accession>A0A2T7NG34</accession>
<organism evidence="3 4">
    <name type="scientific">Pomacea canaliculata</name>
    <name type="common">Golden apple snail</name>
    <dbReference type="NCBI Taxonomy" id="400727"/>
    <lineage>
        <taxon>Eukaryota</taxon>
        <taxon>Metazoa</taxon>
        <taxon>Spiralia</taxon>
        <taxon>Lophotrochozoa</taxon>
        <taxon>Mollusca</taxon>
        <taxon>Gastropoda</taxon>
        <taxon>Caenogastropoda</taxon>
        <taxon>Architaenioglossa</taxon>
        <taxon>Ampullarioidea</taxon>
        <taxon>Ampullariidae</taxon>
        <taxon>Pomacea</taxon>
    </lineage>
</organism>
<dbReference type="InterPro" id="IPR008405">
    <property type="entry name" value="ApoL"/>
</dbReference>
<comment type="caution">
    <text evidence="3">The sequence shown here is derived from an EMBL/GenBank/DDBJ whole genome shotgun (WGS) entry which is preliminary data.</text>
</comment>
<keyword evidence="2" id="KW-0812">Transmembrane</keyword>
<feature type="transmembrane region" description="Helical" evidence="2">
    <location>
        <begin position="39"/>
        <end position="61"/>
    </location>
</feature>
<sequence>MAALSDWDEQFEAKWLKRSIEEIIAALDKHRKNVNISRVTGSSVAIATGGTAAGLAIAAPFTLGVTLIPAIVLGIIASVGAGVSVGASVTEYFLRKHNVKEVQTKWDEFRREYIVRHNLDEEQLLNESENESTQGNLGSCVNTTVRGAATGNLNSFVNTTVRGAGTIASAAVRGAKSAATAVRVVSPLLATVSILALPLDLADLITAAHSLHRGERSPASESLERIITFLDKVIKGECDDVTLS</sequence>
<evidence type="ECO:0000313" key="4">
    <source>
        <dbReference type="Proteomes" id="UP000245119"/>
    </source>
</evidence>
<dbReference type="EMBL" id="PZQS01000013">
    <property type="protein sequence ID" value="PVD20133.1"/>
    <property type="molecule type" value="Genomic_DNA"/>
</dbReference>
<reference evidence="3 4" key="1">
    <citation type="submission" date="2018-04" db="EMBL/GenBank/DDBJ databases">
        <title>The genome of golden apple snail Pomacea canaliculata provides insight into stress tolerance and invasive adaptation.</title>
        <authorList>
            <person name="Liu C."/>
            <person name="Liu B."/>
            <person name="Ren Y."/>
            <person name="Zhang Y."/>
            <person name="Wang H."/>
            <person name="Li S."/>
            <person name="Jiang F."/>
            <person name="Yin L."/>
            <person name="Zhang G."/>
            <person name="Qian W."/>
            <person name="Fan W."/>
        </authorList>
    </citation>
    <scope>NUCLEOTIDE SEQUENCE [LARGE SCALE GENOMIC DNA]</scope>
    <source>
        <strain evidence="3">SZHN2017</strain>
        <tissue evidence="3">Muscle</tissue>
    </source>
</reference>
<keyword evidence="2" id="KW-0472">Membrane</keyword>
<dbReference type="PANTHER" id="PTHR14096">
    <property type="entry name" value="APOLIPOPROTEIN L"/>
    <property type="match status" value="1"/>
</dbReference>
<dbReference type="Proteomes" id="UP000245119">
    <property type="component" value="Linkage Group LG13"/>
</dbReference>